<sequence>MARGCGCSKEAFRIILWMSWVTNMIVTTIYYLLSAVTFYKLLDASQQSGTLSQTLRTIDRFWRAPLASCLLGALLVFGFNIFSCCILIKKSINRSGPGFGYGFMVAFCFTLAFFCLLVGLVMDSFKATIHSTLEGKNTSWTKYSTELYIGAEVFAFVCFVMFMLFFLTLVIFQGAVTDHLGINTEMNNPYVPMADPAALGLTAGAATTDDGKAVSSTDPQFNTQYNPNDYVNNDQYNQYYSTQYNQGADAYQTTTEFNPSDYTYDQEQGYQAPYDTNGYSTVPAGSHAAGSAMTPAYAAPPPPAYNDPSAASAAAFYSQQGSYVAPGSFATPVPTREQQL</sequence>
<evidence type="ECO:0000313" key="4">
    <source>
        <dbReference type="Proteomes" id="UP000747110"/>
    </source>
</evidence>
<evidence type="ECO:0000313" key="3">
    <source>
        <dbReference type="EMBL" id="GIM05708.1"/>
    </source>
</evidence>
<feature type="transmembrane region" description="Helical" evidence="1">
    <location>
        <begin position="12"/>
        <end position="33"/>
    </location>
</feature>
<dbReference type="Proteomes" id="UP000747110">
    <property type="component" value="Unassembled WGS sequence"/>
</dbReference>
<dbReference type="Proteomes" id="UP000722791">
    <property type="component" value="Unassembled WGS sequence"/>
</dbReference>
<keyword evidence="1" id="KW-0812">Transmembrane</keyword>
<evidence type="ECO:0000256" key="1">
    <source>
        <dbReference type="SAM" id="Phobius"/>
    </source>
</evidence>
<evidence type="ECO:0000313" key="2">
    <source>
        <dbReference type="EMBL" id="GIL69805.1"/>
    </source>
</evidence>
<comment type="caution">
    <text evidence="2">The sequence shown here is derived from an EMBL/GenBank/DDBJ whole genome shotgun (WGS) entry which is preliminary data.</text>
</comment>
<feature type="transmembrane region" description="Helical" evidence="1">
    <location>
        <begin position="64"/>
        <end position="88"/>
    </location>
</feature>
<gene>
    <name evidence="2" type="ORF">Vretifemale_617</name>
    <name evidence="3" type="ORF">Vretimale_10147</name>
</gene>
<keyword evidence="1" id="KW-0472">Membrane</keyword>
<organism evidence="2 4">
    <name type="scientific">Volvox reticuliferus</name>
    <dbReference type="NCBI Taxonomy" id="1737510"/>
    <lineage>
        <taxon>Eukaryota</taxon>
        <taxon>Viridiplantae</taxon>
        <taxon>Chlorophyta</taxon>
        <taxon>core chlorophytes</taxon>
        <taxon>Chlorophyceae</taxon>
        <taxon>CS clade</taxon>
        <taxon>Chlamydomonadales</taxon>
        <taxon>Volvocaceae</taxon>
        <taxon>Volvox</taxon>
    </lineage>
</organism>
<accession>A0A8J4FBW3</accession>
<dbReference type="AlphaFoldDB" id="A0A8J4FBW3"/>
<keyword evidence="4" id="KW-1185">Reference proteome</keyword>
<keyword evidence="1" id="KW-1133">Transmembrane helix</keyword>
<dbReference type="OrthoDB" id="539231at2759"/>
<feature type="transmembrane region" description="Helical" evidence="1">
    <location>
        <begin position="147"/>
        <end position="172"/>
    </location>
</feature>
<reference evidence="2" key="1">
    <citation type="journal article" date="2021" name="Proc. Natl. Acad. Sci. U.S.A.">
        <title>Three genomes in the algal genus Volvox reveal the fate of a haploid sex-determining region after a transition to homothallism.</title>
        <authorList>
            <person name="Yamamoto K."/>
            <person name="Hamaji T."/>
            <person name="Kawai-Toyooka H."/>
            <person name="Matsuzaki R."/>
            <person name="Takahashi F."/>
            <person name="Nishimura Y."/>
            <person name="Kawachi M."/>
            <person name="Noguchi H."/>
            <person name="Minakuchi Y."/>
            <person name="Umen J.G."/>
            <person name="Toyoda A."/>
            <person name="Nozaki H."/>
        </authorList>
    </citation>
    <scope>NUCLEOTIDE SEQUENCE</scope>
    <source>
        <strain evidence="3">NIES-3785</strain>
        <strain evidence="2">NIES-3786</strain>
    </source>
</reference>
<proteinExistence type="predicted"/>
<name>A0A8J4FBW3_9CHLO</name>
<dbReference type="EMBL" id="BNCP01000001">
    <property type="protein sequence ID" value="GIL69805.1"/>
    <property type="molecule type" value="Genomic_DNA"/>
</dbReference>
<protein>
    <submittedName>
        <fullName evidence="2">Uncharacterized protein</fullName>
    </submittedName>
</protein>
<dbReference type="EMBL" id="BNCQ01000019">
    <property type="protein sequence ID" value="GIM05708.1"/>
    <property type="molecule type" value="Genomic_DNA"/>
</dbReference>
<feature type="transmembrane region" description="Helical" evidence="1">
    <location>
        <begin position="100"/>
        <end position="122"/>
    </location>
</feature>